<reference evidence="1" key="1">
    <citation type="submission" date="2021-01" db="EMBL/GenBank/DDBJ databases">
        <title>Metabolic potential, ecology and presence of endohyphal bacteria is reflected in genomic diversity of Mucoromycotina.</title>
        <authorList>
            <person name="Muszewska A."/>
            <person name="Okrasinska A."/>
            <person name="Steczkiewicz K."/>
            <person name="Drgas O."/>
            <person name="Orlowska M."/>
            <person name="Perlinska-Lenart U."/>
            <person name="Aleksandrzak-Piekarczyk T."/>
            <person name="Szatraj K."/>
            <person name="Zielenkiewicz U."/>
            <person name="Pilsyk S."/>
            <person name="Malc E."/>
            <person name="Mieczkowski P."/>
            <person name="Kruszewska J.S."/>
            <person name="Biernat P."/>
            <person name="Pawlowska J."/>
        </authorList>
    </citation>
    <scope>NUCLEOTIDE SEQUENCE</scope>
    <source>
        <strain evidence="1">WA0000018081</strain>
    </source>
</reference>
<evidence type="ECO:0000313" key="2">
    <source>
        <dbReference type="Proteomes" id="UP000613177"/>
    </source>
</evidence>
<evidence type="ECO:0000313" key="1">
    <source>
        <dbReference type="EMBL" id="KAG2235428.1"/>
    </source>
</evidence>
<protein>
    <submittedName>
        <fullName evidence="1">Uncharacterized protein</fullName>
    </submittedName>
</protein>
<dbReference type="Proteomes" id="UP000613177">
    <property type="component" value="Unassembled WGS sequence"/>
</dbReference>
<gene>
    <name evidence="1" type="ORF">INT48_005778</name>
</gene>
<comment type="caution">
    <text evidence="1">The sequence shown here is derived from an EMBL/GenBank/DDBJ whole genome shotgun (WGS) entry which is preliminary data.</text>
</comment>
<accession>A0A8H7SVZ9</accession>
<dbReference type="EMBL" id="JAEPRE010000033">
    <property type="protein sequence ID" value="KAG2235428.1"/>
    <property type="molecule type" value="Genomic_DNA"/>
</dbReference>
<organism evidence="1 2">
    <name type="scientific">Thamnidium elegans</name>
    <dbReference type="NCBI Taxonomy" id="101142"/>
    <lineage>
        <taxon>Eukaryota</taxon>
        <taxon>Fungi</taxon>
        <taxon>Fungi incertae sedis</taxon>
        <taxon>Mucoromycota</taxon>
        <taxon>Mucoromycotina</taxon>
        <taxon>Mucoromycetes</taxon>
        <taxon>Mucorales</taxon>
        <taxon>Mucorineae</taxon>
        <taxon>Mucoraceae</taxon>
        <taxon>Thamnidium</taxon>
    </lineage>
</organism>
<keyword evidence="2" id="KW-1185">Reference proteome</keyword>
<sequence>MAIQLFLIEFSPLDDALLQRTHKLMVVVPKCFIRIQYLQRLDSFTGVCLFGLDKSHTWGQNIGKKIWSIVIEKNGIENPDKNLAESFQKLIPWGTEYAQDGSFINMATSAGYGRAINYIDFVMYAVPTLLTEALELQFENLKAKRAK</sequence>
<dbReference type="AlphaFoldDB" id="A0A8H7SVZ9"/>
<proteinExistence type="predicted"/>
<name>A0A8H7SVZ9_9FUNG</name>